<evidence type="ECO:0000313" key="3">
    <source>
        <dbReference type="EMBL" id="MDJ1136312.1"/>
    </source>
</evidence>
<evidence type="ECO:0000259" key="2">
    <source>
        <dbReference type="SMART" id="SM00829"/>
    </source>
</evidence>
<feature type="domain" description="Enoyl reductase (ER)" evidence="2">
    <location>
        <begin position="12"/>
        <end position="305"/>
    </location>
</feature>
<dbReference type="GO" id="GO:0016491">
    <property type="term" value="F:oxidoreductase activity"/>
    <property type="evidence" value="ECO:0007669"/>
    <property type="project" value="UniProtKB-KW"/>
</dbReference>
<dbReference type="Pfam" id="PF13602">
    <property type="entry name" value="ADH_zinc_N_2"/>
    <property type="match status" value="1"/>
</dbReference>
<dbReference type="Gene3D" id="3.90.180.10">
    <property type="entry name" value="Medium-chain alcohol dehydrogenases, catalytic domain"/>
    <property type="match status" value="1"/>
</dbReference>
<name>A0ABT7A4N2_9ACTN</name>
<dbReference type="EMBL" id="JANCPR020000038">
    <property type="protein sequence ID" value="MDJ1136312.1"/>
    <property type="molecule type" value="Genomic_DNA"/>
</dbReference>
<evidence type="ECO:0000256" key="1">
    <source>
        <dbReference type="ARBA" id="ARBA00022857"/>
    </source>
</evidence>
<dbReference type="Pfam" id="PF08240">
    <property type="entry name" value="ADH_N"/>
    <property type="match status" value="1"/>
</dbReference>
<organism evidence="3 4">
    <name type="scientific">Streptomyces iconiensis</name>
    <dbReference type="NCBI Taxonomy" id="1384038"/>
    <lineage>
        <taxon>Bacteria</taxon>
        <taxon>Bacillati</taxon>
        <taxon>Actinomycetota</taxon>
        <taxon>Actinomycetes</taxon>
        <taxon>Kitasatosporales</taxon>
        <taxon>Streptomycetaceae</taxon>
        <taxon>Streptomyces</taxon>
    </lineage>
</organism>
<dbReference type="SUPFAM" id="SSF51735">
    <property type="entry name" value="NAD(P)-binding Rossmann-fold domains"/>
    <property type="match status" value="1"/>
</dbReference>
<dbReference type="InterPro" id="IPR013154">
    <property type="entry name" value="ADH-like_N"/>
</dbReference>
<gene>
    <name evidence="3" type="ORF">NMN56_031065</name>
</gene>
<dbReference type="RefSeq" id="WP_274047051.1">
    <property type="nucleotide sequence ID" value="NZ_JANCPR020000038.1"/>
</dbReference>
<evidence type="ECO:0000313" key="4">
    <source>
        <dbReference type="Proteomes" id="UP001214441"/>
    </source>
</evidence>
<dbReference type="InterPro" id="IPR020843">
    <property type="entry name" value="ER"/>
</dbReference>
<sequence length="308" mass="31308">MRPKAIAFATYGGPEVLQITNTDIPEPDPDQVRVAVRAAGVNPYDWKVRSGAMAAAVPLELPYVPGLELAGTVDAVGDGVGALSVGDEVSGPAQHAYASYVVADAARLMRRPATLDAERAGALPVAAEAAHRALAELDVMVGETVLIHGAAGAVGTLATQFALDRGARVIGTAGGAGLSRVTELGAEAVGHGEGVAERVRDIAPHGVDAVLDTSGAEVLALSAELTGDPARVLTLADPQGAQRHGVRFSSAGPGRDHTAPALEQALALHERGTLSLPLHATYPLDQAAEAHRTGEAGRLTGKLVLTTG</sequence>
<reference evidence="3 4" key="1">
    <citation type="submission" date="2023-05" db="EMBL/GenBank/DDBJ databases">
        <title>Streptantibioticus silvisoli sp. nov., acidotolerant actinomycetes 1 from pine litter.</title>
        <authorList>
            <person name="Swiecimska M."/>
            <person name="Golinska P."/>
            <person name="Sangal V."/>
            <person name="Wachnowicz B."/>
            <person name="Goodfellow M."/>
        </authorList>
    </citation>
    <scope>NUCLEOTIDE SEQUENCE [LARGE SCALE GENOMIC DNA]</scope>
    <source>
        <strain evidence="3 4">DSM 42109</strain>
    </source>
</reference>
<dbReference type="SMART" id="SM00829">
    <property type="entry name" value="PKS_ER"/>
    <property type="match status" value="1"/>
</dbReference>
<keyword evidence="4" id="KW-1185">Reference proteome</keyword>
<comment type="caution">
    <text evidence="3">The sequence shown here is derived from an EMBL/GenBank/DDBJ whole genome shotgun (WGS) entry which is preliminary data.</text>
</comment>
<dbReference type="PANTHER" id="PTHR44154">
    <property type="entry name" value="QUINONE OXIDOREDUCTASE"/>
    <property type="match status" value="1"/>
</dbReference>
<keyword evidence="3" id="KW-0560">Oxidoreductase</keyword>
<dbReference type="InterPro" id="IPR036291">
    <property type="entry name" value="NAD(P)-bd_dom_sf"/>
</dbReference>
<dbReference type="InterPro" id="IPR011032">
    <property type="entry name" value="GroES-like_sf"/>
</dbReference>
<dbReference type="PANTHER" id="PTHR44154:SF1">
    <property type="entry name" value="QUINONE OXIDOREDUCTASE"/>
    <property type="match status" value="1"/>
</dbReference>
<dbReference type="InterPro" id="IPR051603">
    <property type="entry name" value="Zinc-ADH_QOR/CCCR"/>
</dbReference>
<dbReference type="SUPFAM" id="SSF50129">
    <property type="entry name" value="GroES-like"/>
    <property type="match status" value="1"/>
</dbReference>
<keyword evidence="1" id="KW-0521">NADP</keyword>
<dbReference type="CDD" id="cd05289">
    <property type="entry name" value="MDR_like_2"/>
    <property type="match status" value="1"/>
</dbReference>
<dbReference type="Proteomes" id="UP001214441">
    <property type="component" value="Unassembled WGS sequence"/>
</dbReference>
<dbReference type="Gene3D" id="3.40.50.720">
    <property type="entry name" value="NAD(P)-binding Rossmann-like Domain"/>
    <property type="match status" value="1"/>
</dbReference>
<accession>A0ABT7A4N2</accession>
<dbReference type="EC" id="1.-.-.-" evidence="3"/>
<protein>
    <submittedName>
        <fullName evidence="3">NADP-dependent oxidoreductase</fullName>
        <ecNumber evidence="3">1.-.-.-</ecNumber>
    </submittedName>
</protein>
<proteinExistence type="predicted"/>